<dbReference type="RefSeq" id="WP_378479461.1">
    <property type="nucleotide sequence ID" value="NZ_JBHUIW010000026.1"/>
</dbReference>
<accession>A0ABW5AQ56</accession>
<reference evidence="2" key="1">
    <citation type="journal article" date="2019" name="Int. J. Syst. Evol. Microbiol.">
        <title>The Global Catalogue of Microorganisms (GCM) 10K type strain sequencing project: providing services to taxonomists for standard genome sequencing and annotation.</title>
        <authorList>
            <consortium name="The Broad Institute Genomics Platform"/>
            <consortium name="The Broad Institute Genome Sequencing Center for Infectious Disease"/>
            <person name="Wu L."/>
            <person name="Ma J."/>
        </authorList>
    </citation>
    <scope>NUCLEOTIDE SEQUENCE [LARGE SCALE GENOMIC DNA]</scope>
    <source>
        <strain evidence="2">CGMCC 1.6774</strain>
    </source>
</reference>
<organism evidence="1 2">
    <name type="scientific">Rhodoplanes azumiensis</name>
    <dbReference type="NCBI Taxonomy" id="1897628"/>
    <lineage>
        <taxon>Bacteria</taxon>
        <taxon>Pseudomonadati</taxon>
        <taxon>Pseudomonadota</taxon>
        <taxon>Alphaproteobacteria</taxon>
        <taxon>Hyphomicrobiales</taxon>
        <taxon>Nitrobacteraceae</taxon>
        <taxon>Rhodoplanes</taxon>
    </lineage>
</organism>
<dbReference type="EMBL" id="JBHUIW010000026">
    <property type="protein sequence ID" value="MFD2184320.1"/>
    <property type="molecule type" value="Genomic_DNA"/>
</dbReference>
<proteinExistence type="predicted"/>
<dbReference type="Gene3D" id="3.40.50.1010">
    <property type="entry name" value="5'-nuclease"/>
    <property type="match status" value="1"/>
</dbReference>
<evidence type="ECO:0008006" key="3">
    <source>
        <dbReference type="Google" id="ProtNLM"/>
    </source>
</evidence>
<gene>
    <name evidence="1" type="ORF">ACFSOX_19370</name>
</gene>
<name>A0ABW5AQ56_9BRAD</name>
<sequence length="157" mass="16850">MVISKFLRSSRAYEGPLRGPFLFGDAREPRGSVCRPGYLFAQGSVALTGARQPRSSLVLDAPRAIAAITNFACERASGCDFLRAYWYDGASFKGLTIEQDGIAHLDNVKLRLGLLNSAGEQKGVDSLIVTDMIELARLGAICDAVLLSGDEDVRVGV</sequence>
<comment type="caution">
    <text evidence="1">The sequence shown here is derived from an EMBL/GenBank/DDBJ whole genome shotgun (WGS) entry which is preliminary data.</text>
</comment>
<protein>
    <recommendedName>
        <fullName evidence="3">NYN domain-containing protein</fullName>
    </recommendedName>
</protein>
<dbReference type="Proteomes" id="UP001597314">
    <property type="component" value="Unassembled WGS sequence"/>
</dbReference>
<evidence type="ECO:0000313" key="2">
    <source>
        <dbReference type="Proteomes" id="UP001597314"/>
    </source>
</evidence>
<evidence type="ECO:0000313" key="1">
    <source>
        <dbReference type="EMBL" id="MFD2184320.1"/>
    </source>
</evidence>
<keyword evidence="2" id="KW-1185">Reference proteome</keyword>